<reference evidence="2 3" key="1">
    <citation type="submission" date="2016-06" db="EMBL/GenBank/DDBJ databases">
        <title>Respiratory ammonification of nitrate coupled to the oxidation of elemental sulfur in deep-sea autotrophic thermophilic bacteria.</title>
        <authorList>
            <person name="Slobodkina G.B."/>
            <person name="Mardanov A.V."/>
            <person name="Ravin N.V."/>
            <person name="Frolova A.A."/>
            <person name="Viryasiv M.B."/>
            <person name="Chernyh N.A."/>
            <person name="Bonch-Osmolovskaya E.A."/>
            <person name="Slobodkin A.I."/>
        </authorList>
    </citation>
    <scope>NUCLEOTIDE SEQUENCE [LARGE SCALE GENOMIC DNA]</scope>
    <source>
        <strain evidence="2 3">S69</strain>
    </source>
</reference>
<dbReference type="RefSeq" id="WP_067618936.1">
    <property type="nucleotide sequence ID" value="NZ_MAGO01000008.1"/>
</dbReference>
<protein>
    <recommendedName>
        <fullName evidence="1">Type I restriction enzyme R protein N-terminal domain-containing protein</fullName>
    </recommendedName>
</protein>
<proteinExistence type="predicted"/>
<dbReference type="InterPro" id="IPR029464">
    <property type="entry name" value="HSDR_N"/>
</dbReference>
<dbReference type="OrthoDB" id="5430956at2"/>
<evidence type="ECO:0000313" key="3">
    <source>
        <dbReference type="Proteomes" id="UP000093080"/>
    </source>
</evidence>
<gene>
    <name evidence="2" type="ORF">DBT_1692</name>
</gene>
<comment type="caution">
    <text evidence="2">The sequence shown here is derived from an EMBL/GenBank/DDBJ whole genome shotgun (WGS) entry which is preliminary data.</text>
</comment>
<dbReference type="EMBL" id="MAGO01000008">
    <property type="protein sequence ID" value="OCC14897.1"/>
    <property type="molecule type" value="Genomic_DNA"/>
</dbReference>
<keyword evidence="3" id="KW-1185">Reference proteome</keyword>
<sequence>MKDKKDIPTHHLIYGTLKDFITGDEILDTDDERFRQAIARLLVEKKGWSRHDITPRKKIETLFAGNFVVSTIDFFVQYEGTPFMIVRYGPGSIVTRERPAIAAARVLLPDTRIPLAVVTNGQDAVILETQRGKKIGEGLEAIPEKSEAKELLSTYWPEPFPEEKRERELRILNAYDVEVCCAGAPCPLPGAPEG</sequence>
<dbReference type="Pfam" id="PF13588">
    <property type="entry name" value="HSDR_N_2"/>
    <property type="match status" value="1"/>
</dbReference>
<organism evidence="2 3">
    <name type="scientific">Dissulfuribacter thermophilus</name>
    <dbReference type="NCBI Taxonomy" id="1156395"/>
    <lineage>
        <taxon>Bacteria</taxon>
        <taxon>Pseudomonadati</taxon>
        <taxon>Thermodesulfobacteriota</taxon>
        <taxon>Dissulfuribacteria</taxon>
        <taxon>Dissulfuribacterales</taxon>
        <taxon>Dissulfuribacteraceae</taxon>
        <taxon>Dissulfuribacter</taxon>
    </lineage>
</organism>
<dbReference type="STRING" id="1156395.DBT_1692"/>
<dbReference type="Proteomes" id="UP000093080">
    <property type="component" value="Unassembled WGS sequence"/>
</dbReference>
<name>A0A1B9F4L6_9BACT</name>
<evidence type="ECO:0000313" key="2">
    <source>
        <dbReference type="EMBL" id="OCC14897.1"/>
    </source>
</evidence>
<accession>A0A1B9F4L6</accession>
<feature type="domain" description="Type I restriction enzyme R protein N-terminal" evidence="1">
    <location>
        <begin position="31"/>
        <end position="143"/>
    </location>
</feature>
<evidence type="ECO:0000259" key="1">
    <source>
        <dbReference type="Pfam" id="PF13588"/>
    </source>
</evidence>
<dbReference type="AlphaFoldDB" id="A0A1B9F4L6"/>